<dbReference type="PANTHER" id="PTHR42951:SF22">
    <property type="entry name" value="METALLO BETA-LACTAMASE SUPERFAMILY LIPOPROTEIN"/>
    <property type="match status" value="1"/>
</dbReference>
<sequence length="313" mass="33757">MTENDKAQIRDLGDEVYLIDTYMADYDGITAAYLIRSERPCLIETGTARSAPAVIKALSYLGVGPHDLATIVVTHIHLDHAGGVGDIAAAFPDAEIVVHERGAKHLADPKRLLASAGQIYGPVLEEVFGLLRPTDAARIQAVDEVDVIDLGGGRTLTSYHSPGHAKHHLGLLDSATGDLYVGDAAGLYMPETGTMKPATPPPDFDLDSSLRSLGLFRQLAPARLLFSHFGPARHTSDALERAAEELRLWVDAVRLSRATTPELEHAVAAVRDRTRARYADLAAMPDVDAKFEALNSTETNVAGILRWLDKTKG</sequence>
<feature type="domain" description="Metallo-beta-lactamase" evidence="1">
    <location>
        <begin position="29"/>
        <end position="228"/>
    </location>
</feature>
<dbReference type="OrthoDB" id="3196337at2"/>
<dbReference type="PANTHER" id="PTHR42951">
    <property type="entry name" value="METALLO-BETA-LACTAMASE DOMAIN-CONTAINING"/>
    <property type="match status" value="1"/>
</dbReference>
<protein>
    <submittedName>
        <fullName evidence="2">Glyoxylase-like metal-dependent hydrolase (Beta-lactamase superfamily II)</fullName>
    </submittedName>
</protein>
<evidence type="ECO:0000259" key="1">
    <source>
        <dbReference type="SMART" id="SM00849"/>
    </source>
</evidence>
<dbReference type="GO" id="GO:0016787">
    <property type="term" value="F:hydrolase activity"/>
    <property type="evidence" value="ECO:0007669"/>
    <property type="project" value="UniProtKB-KW"/>
</dbReference>
<gene>
    <name evidence="2" type="ORF">A8926_4174</name>
</gene>
<organism evidence="2 3">
    <name type="scientific">Saccharopolyspora spinosa</name>
    <dbReference type="NCBI Taxonomy" id="60894"/>
    <lineage>
        <taxon>Bacteria</taxon>
        <taxon>Bacillati</taxon>
        <taxon>Actinomycetota</taxon>
        <taxon>Actinomycetes</taxon>
        <taxon>Pseudonocardiales</taxon>
        <taxon>Pseudonocardiaceae</taxon>
        <taxon>Saccharopolyspora</taxon>
    </lineage>
</organism>
<proteinExistence type="predicted"/>
<dbReference type="STRING" id="994479.GCA_000194155_07122"/>
<dbReference type="InterPro" id="IPR050855">
    <property type="entry name" value="NDM-1-like"/>
</dbReference>
<dbReference type="EMBL" id="PJNB01000001">
    <property type="protein sequence ID" value="PKW16351.1"/>
    <property type="molecule type" value="Genomic_DNA"/>
</dbReference>
<dbReference type="RefSeq" id="WP_010314592.1">
    <property type="nucleotide sequence ID" value="NZ_CP061007.1"/>
</dbReference>
<dbReference type="Proteomes" id="UP000233786">
    <property type="component" value="Unassembled WGS sequence"/>
</dbReference>
<accession>A0A2N3Y0F4</accession>
<dbReference type="InterPro" id="IPR001279">
    <property type="entry name" value="Metallo-B-lactamas"/>
</dbReference>
<dbReference type="CDD" id="cd07726">
    <property type="entry name" value="ST1585-like_MBL-fold"/>
    <property type="match status" value="1"/>
</dbReference>
<keyword evidence="3" id="KW-1185">Reference proteome</keyword>
<comment type="caution">
    <text evidence="2">The sequence shown here is derived from an EMBL/GenBank/DDBJ whole genome shotgun (WGS) entry which is preliminary data.</text>
</comment>
<name>A0A2N3Y0F4_SACSN</name>
<dbReference type="SUPFAM" id="SSF56281">
    <property type="entry name" value="Metallo-hydrolase/oxidoreductase"/>
    <property type="match status" value="1"/>
</dbReference>
<evidence type="ECO:0000313" key="3">
    <source>
        <dbReference type="Proteomes" id="UP000233786"/>
    </source>
</evidence>
<dbReference type="InterPro" id="IPR036866">
    <property type="entry name" value="RibonucZ/Hydroxyglut_hydro"/>
</dbReference>
<dbReference type="AlphaFoldDB" id="A0A2N3Y0F4"/>
<evidence type="ECO:0000313" key="2">
    <source>
        <dbReference type="EMBL" id="PKW16351.1"/>
    </source>
</evidence>
<dbReference type="InterPro" id="IPR037482">
    <property type="entry name" value="ST1585_MBL-fold"/>
</dbReference>
<dbReference type="Gene3D" id="3.60.15.10">
    <property type="entry name" value="Ribonuclease Z/Hydroxyacylglutathione hydrolase-like"/>
    <property type="match status" value="1"/>
</dbReference>
<dbReference type="Pfam" id="PF00753">
    <property type="entry name" value="Lactamase_B"/>
    <property type="match status" value="1"/>
</dbReference>
<reference evidence="2" key="1">
    <citation type="submission" date="2017-12" db="EMBL/GenBank/DDBJ databases">
        <title>Sequencing the genomes of 1000 Actinobacteria strains.</title>
        <authorList>
            <person name="Klenk H.-P."/>
        </authorList>
    </citation>
    <scope>NUCLEOTIDE SEQUENCE [LARGE SCALE GENOMIC DNA]</scope>
    <source>
        <strain evidence="2">DSM 44228</strain>
    </source>
</reference>
<dbReference type="SMART" id="SM00849">
    <property type="entry name" value="Lactamase_B"/>
    <property type="match status" value="1"/>
</dbReference>